<dbReference type="PROSITE" id="PS00175">
    <property type="entry name" value="PG_MUTASE"/>
    <property type="match status" value="1"/>
</dbReference>
<evidence type="ECO:0000256" key="1">
    <source>
        <dbReference type="SAM" id="SignalP"/>
    </source>
</evidence>
<feature type="signal peptide" evidence="1">
    <location>
        <begin position="1"/>
        <end position="26"/>
    </location>
</feature>
<sequence>MIIAAVTRRIALTSLLLQPAFHLTAAAAALPPRLRVTLIRHGESENNILSEIGPSAYRAGRFADPPLTALGKEQAEATSCYLSGQDCNALIKNPDTIFVSPFLRTLQTSAPTTHKLPDAQVVVWDDIFEVGGCHKDGKSLGGLTKGDVKKQFGYDTWYKEPSEAGWYNLPSKESKDVALMRIKGVAKELTSMAAECEKEGKDRCIYMVVHGDFIDYLLEALMGIPTAGDQTRTVFRTYNCGMTSFDLWGDGMIKVLWVNFMGHLAGLIKEGKLGTV</sequence>
<dbReference type="InterPro" id="IPR013078">
    <property type="entry name" value="His_Pase_superF_clade-1"/>
</dbReference>
<dbReference type="InterPro" id="IPR001345">
    <property type="entry name" value="PG/BPGM_mutase_AS"/>
</dbReference>
<comment type="caution">
    <text evidence="2">The sequence shown here is derived from an EMBL/GenBank/DDBJ whole genome shotgun (WGS) entry which is preliminary data.</text>
</comment>
<dbReference type="Gene3D" id="3.40.50.1240">
    <property type="entry name" value="Phosphoglycerate mutase-like"/>
    <property type="match status" value="1"/>
</dbReference>
<evidence type="ECO:0008006" key="4">
    <source>
        <dbReference type="Google" id="ProtNLM"/>
    </source>
</evidence>
<dbReference type="PANTHER" id="PTHR16469">
    <property type="entry name" value="UBIQUITIN-ASSOCIATED AND SH3 DOMAIN-CONTAINING BA-RELATED"/>
    <property type="match status" value="1"/>
</dbReference>
<dbReference type="SMART" id="SM00855">
    <property type="entry name" value="PGAM"/>
    <property type="match status" value="1"/>
</dbReference>
<proteinExistence type="predicted"/>
<dbReference type="GO" id="GO:0003824">
    <property type="term" value="F:catalytic activity"/>
    <property type="evidence" value="ECO:0007669"/>
    <property type="project" value="InterPro"/>
</dbReference>
<dbReference type="CDD" id="cd07067">
    <property type="entry name" value="HP_PGM_like"/>
    <property type="match status" value="1"/>
</dbReference>
<organism evidence="2 3">
    <name type="scientific">Triparma retinervis</name>
    <dbReference type="NCBI Taxonomy" id="2557542"/>
    <lineage>
        <taxon>Eukaryota</taxon>
        <taxon>Sar</taxon>
        <taxon>Stramenopiles</taxon>
        <taxon>Ochrophyta</taxon>
        <taxon>Bolidophyceae</taxon>
        <taxon>Parmales</taxon>
        <taxon>Triparmaceae</taxon>
        <taxon>Triparma</taxon>
    </lineage>
</organism>
<dbReference type="InterPro" id="IPR029033">
    <property type="entry name" value="His_PPase_superfam"/>
</dbReference>
<dbReference type="OrthoDB" id="496981at2759"/>
<evidence type="ECO:0000313" key="2">
    <source>
        <dbReference type="EMBL" id="GMH53073.1"/>
    </source>
</evidence>
<name>A0A9W7DS26_9STRA</name>
<reference evidence="2" key="1">
    <citation type="submission" date="2022-07" db="EMBL/GenBank/DDBJ databases">
        <title>Genome analysis of Parmales, a sister group of diatoms, reveals the evolutionary specialization of diatoms from phago-mixotrophs to photoautotrophs.</title>
        <authorList>
            <person name="Ban H."/>
            <person name="Sato S."/>
            <person name="Yoshikawa S."/>
            <person name="Kazumasa Y."/>
            <person name="Nakamura Y."/>
            <person name="Ichinomiya M."/>
            <person name="Saitoh K."/>
            <person name="Sato N."/>
            <person name="Blanc-Mathieu R."/>
            <person name="Endo H."/>
            <person name="Kuwata A."/>
            <person name="Ogata H."/>
        </authorList>
    </citation>
    <scope>NUCLEOTIDE SEQUENCE</scope>
</reference>
<keyword evidence="1" id="KW-0732">Signal</keyword>
<accession>A0A9W7DS26</accession>
<keyword evidence="3" id="KW-1185">Reference proteome</keyword>
<gene>
    <name evidence="2" type="ORF">TrRE_jg11844</name>
</gene>
<dbReference type="AlphaFoldDB" id="A0A9W7DS26"/>
<dbReference type="Pfam" id="PF00300">
    <property type="entry name" value="His_Phos_1"/>
    <property type="match status" value="1"/>
</dbReference>
<dbReference type="InterPro" id="IPR051710">
    <property type="entry name" value="Phosphatase_SH3-domain"/>
</dbReference>
<evidence type="ECO:0000313" key="3">
    <source>
        <dbReference type="Proteomes" id="UP001165082"/>
    </source>
</evidence>
<dbReference type="SUPFAM" id="SSF53254">
    <property type="entry name" value="Phosphoglycerate mutase-like"/>
    <property type="match status" value="1"/>
</dbReference>
<feature type="chain" id="PRO_5040740486" description="Phosphoglycerate mutase" evidence="1">
    <location>
        <begin position="27"/>
        <end position="276"/>
    </location>
</feature>
<dbReference type="EMBL" id="BRXZ01002044">
    <property type="protein sequence ID" value="GMH53073.1"/>
    <property type="molecule type" value="Genomic_DNA"/>
</dbReference>
<dbReference type="PANTHER" id="PTHR16469:SF27">
    <property type="entry name" value="UBIQUITIN-ASSOCIATED AND SH3 DOMAIN-CONTAINING BA-RELATED"/>
    <property type="match status" value="1"/>
</dbReference>
<dbReference type="Proteomes" id="UP001165082">
    <property type="component" value="Unassembled WGS sequence"/>
</dbReference>
<protein>
    <recommendedName>
        <fullName evidence="4">Phosphoglycerate mutase</fullName>
    </recommendedName>
</protein>